<keyword evidence="5 10" id="KW-0175">Coiled coil</keyword>
<sequence length="339" mass="40092">MLKNELLSERLARASLEKRRNIETERKERIFNDKLRTIGVDKEALDEQVREKREQVEAAKKEQNAYDADMLRYGKVACIVDSRQMKEKRALEKAVVAYRQQYQHPEDQREYDLNDPSRIKKVEQSDAQMMPPGLVGEDPESKIRQQNQREQLREWLTQQQTEQASLLKFLEQRYDQSRVEMDNRAVQLQSLEIERRKAAAITTKDFNRSMAEEKRCQDKEINGRQSQFQGTPSTVAVPGLSPSSDRRTAPESLQQIIQIQKHQMEEKRRKELEKKHEEEWHDRVRLNSARTTLLIERQQARMNRQLRRDLDSANAQLAETHKQHVHCLAVFNNFNTCSR</sequence>
<dbReference type="Ensembl" id="ENSPNYT00000027608.1">
    <property type="protein sequence ID" value="ENSPNYP00000026947.1"/>
    <property type="gene ID" value="ENSPNYG00000020309.1"/>
</dbReference>
<reference evidence="12" key="1">
    <citation type="submission" date="2023-09" db="UniProtKB">
        <authorList>
            <consortium name="Ensembl"/>
        </authorList>
    </citation>
    <scope>IDENTIFICATION</scope>
</reference>
<comment type="subcellular location">
    <subcellularLocation>
        <location evidence="1">Cytoplasm</location>
        <location evidence="1">Cytoskeleton</location>
        <location evidence="1">Flagellum axoneme</location>
    </subcellularLocation>
</comment>
<keyword evidence="7" id="KW-0206">Cytoskeleton</keyword>
<evidence type="ECO:0000256" key="9">
    <source>
        <dbReference type="ARBA" id="ARBA00046435"/>
    </source>
</evidence>
<name>A0A3B4GUM2_9CICH</name>
<feature type="compositionally biased region" description="Polar residues" evidence="11">
    <location>
        <begin position="224"/>
        <end position="234"/>
    </location>
</feature>
<feature type="region of interest" description="Disordered" evidence="11">
    <location>
        <begin position="224"/>
        <end position="249"/>
    </location>
</feature>
<evidence type="ECO:0000256" key="8">
    <source>
        <dbReference type="ARBA" id="ARBA00023273"/>
    </source>
</evidence>
<evidence type="ECO:0000256" key="1">
    <source>
        <dbReference type="ARBA" id="ARBA00004611"/>
    </source>
</evidence>
<evidence type="ECO:0000256" key="10">
    <source>
        <dbReference type="SAM" id="Coils"/>
    </source>
</evidence>
<feature type="coiled-coil region" evidence="10">
    <location>
        <begin position="42"/>
        <end position="69"/>
    </location>
</feature>
<evidence type="ECO:0000256" key="4">
    <source>
        <dbReference type="ARBA" id="ARBA00022846"/>
    </source>
</evidence>
<proteinExistence type="inferred from homology"/>
<dbReference type="PANTHER" id="PTHR14517:SF10">
    <property type="entry name" value="RIB43A-LIKE WITH COILED-COILS PROTEIN 2"/>
    <property type="match status" value="1"/>
</dbReference>
<evidence type="ECO:0000256" key="6">
    <source>
        <dbReference type="ARBA" id="ARBA00023069"/>
    </source>
</evidence>
<evidence type="ECO:0000256" key="5">
    <source>
        <dbReference type="ARBA" id="ARBA00023054"/>
    </source>
</evidence>
<dbReference type="GeneTree" id="ENSGT00390000010825"/>
<dbReference type="PANTHER" id="PTHR14517">
    <property type="entry name" value="RIB43A-RELATED"/>
    <property type="match status" value="1"/>
</dbReference>
<comment type="similarity">
    <text evidence="2">Belongs to the RIB43A family.</text>
</comment>
<dbReference type="InterPro" id="IPR008805">
    <property type="entry name" value="RIB43A"/>
</dbReference>
<dbReference type="AlphaFoldDB" id="A0A3B4GUM2"/>
<evidence type="ECO:0000256" key="3">
    <source>
        <dbReference type="ARBA" id="ARBA00022490"/>
    </source>
</evidence>
<evidence type="ECO:0000256" key="11">
    <source>
        <dbReference type="SAM" id="MobiDB-lite"/>
    </source>
</evidence>
<protein>
    <submittedName>
        <fullName evidence="12">RIB43A-like with coiled-coils protein 2</fullName>
    </submittedName>
</protein>
<comment type="subunit">
    <text evidence="9">Microtubule inner protein component of sperm flagellar doublet microtubules.</text>
</comment>
<keyword evidence="3" id="KW-0963">Cytoplasm</keyword>
<evidence type="ECO:0000313" key="12">
    <source>
        <dbReference type="Ensembl" id="ENSPNYP00000026947.1"/>
    </source>
</evidence>
<keyword evidence="8" id="KW-0966">Cell projection</keyword>
<evidence type="ECO:0000256" key="7">
    <source>
        <dbReference type="ARBA" id="ARBA00023212"/>
    </source>
</evidence>
<keyword evidence="6" id="KW-0969">Cilium</keyword>
<accession>A0A3B4GUM2</accession>
<organism evidence="12">
    <name type="scientific">Pundamilia nyererei</name>
    <dbReference type="NCBI Taxonomy" id="303518"/>
    <lineage>
        <taxon>Eukaryota</taxon>
        <taxon>Metazoa</taxon>
        <taxon>Chordata</taxon>
        <taxon>Craniata</taxon>
        <taxon>Vertebrata</taxon>
        <taxon>Euteleostomi</taxon>
        <taxon>Actinopterygii</taxon>
        <taxon>Neopterygii</taxon>
        <taxon>Teleostei</taxon>
        <taxon>Neoteleostei</taxon>
        <taxon>Acanthomorphata</taxon>
        <taxon>Ovalentaria</taxon>
        <taxon>Cichlomorphae</taxon>
        <taxon>Cichliformes</taxon>
        <taxon>Cichlidae</taxon>
        <taxon>African cichlids</taxon>
        <taxon>Pseudocrenilabrinae</taxon>
        <taxon>Haplochromini</taxon>
        <taxon>Pundamilia</taxon>
    </lineage>
</organism>
<evidence type="ECO:0000256" key="2">
    <source>
        <dbReference type="ARBA" id="ARBA00006875"/>
    </source>
</evidence>
<dbReference type="STRING" id="303518.ENSPNYP00000026947"/>
<dbReference type="Pfam" id="PF05914">
    <property type="entry name" value="RIB43A"/>
    <property type="match status" value="2"/>
</dbReference>
<keyword evidence="4" id="KW-0282">Flagellum</keyword>